<evidence type="ECO:0000256" key="7">
    <source>
        <dbReference type="ARBA" id="ARBA00023049"/>
    </source>
</evidence>
<feature type="domain" description="Peptidase M16 N-terminal" evidence="9">
    <location>
        <begin position="152"/>
        <end position="243"/>
    </location>
</feature>
<gene>
    <name evidence="11" type="ORF">SAMN05661096_03832</name>
</gene>
<feature type="domain" description="Peptidase M16 C-terminal" evidence="10">
    <location>
        <begin position="258"/>
        <end position="429"/>
    </location>
</feature>
<dbReference type="PANTHER" id="PTHR43690">
    <property type="entry name" value="NARDILYSIN"/>
    <property type="match status" value="1"/>
</dbReference>
<sequence length="970" mass="110610">MHSIYYYITALSINELIKMRNLLFPLLLLTSSILCAQDPIINVEQYELPNGLKVYLNEDKNASNVYGAVWVNAGGKDDPAEATGIAHYLEHMLFKGTDELGTQNYETEKKHLDSIKILYDELAISKSPEAKLQIQKMINAQELKASQFAIPNEFDRLVKSIGGSGVNAGTNYDYTYYYNFFPANQMTKWLDIYSHRFQNPVFRLFQSELEAVYEEKNRAGDDLQRRVFTKFNEYIYGDHPYSTQTVLGSIEHLKNPSLTKMYQYFQDYYVANNMALVLTGNFDAAEVKPLIAESFGKLKRGKEPEFPQYTRSSFDGREVEKVRITPIKVGFLGYKLVPAGHPDRPALEIVGGMMSNSNQTGFIDKMNLNNELLFAGGEQDFLEEDGSAFIFFVPKVFGGSLKKFEGKIRDGFQEIANGNFTDEYFESVKFGIYRNYELSMENLSTRGRTLGLSFIYDIDYKDYLSFPEKIRNISREDVQKAAEKYYGNDYFTLQSRTGFPKKAKLEKPAYKPISERTEESSAYAKRFQALPENQAEPNFIDLKRDFGITDDYIYYTKNTFNDIFTLRLSIAGGITKDPDYALLAEALNSTGTSNFSAADLKRKFADVGATYFFNADYNSFDISITGLDNKFDETVDLIETLIADFNPTNKTIKLLYNQRKTENNLNSNNPATGGNILYSYGLFGEQSSYKCRMPAGKLKKLEPAVLRNKMQTLISNGMSSIHYVGQKEENELIEKISASTLFRKNAIDQYTFLEAEEVEETTFYVVNDKKSIQSYVYYIVNGEPLNYDDDFKKEAFNSYYTNSLSGLLFQEVREFRSLAYSTGGNYIDPIYEPEKKGRLVLFTGSQSDKTTDAVSVVLGLINDMPTYESRLASIKDGLILTSGSSRPDFRQLSRTAESFIKTGYVQDPNEINFEQYSNLNFDDIVSFYEKNIKNKPVTVTIYGDASKFDLDRLRTLGTVKELELDDIIVE</sequence>
<proteinExistence type="inferred from homology"/>
<evidence type="ECO:0000313" key="11">
    <source>
        <dbReference type="EMBL" id="SMG51872.1"/>
    </source>
</evidence>
<reference evidence="12" key="1">
    <citation type="submission" date="2017-04" db="EMBL/GenBank/DDBJ databases">
        <authorList>
            <person name="Varghese N."/>
            <person name="Submissions S."/>
        </authorList>
    </citation>
    <scope>NUCLEOTIDE SEQUENCE [LARGE SCALE GENOMIC DNA]</scope>
    <source>
        <strain evidence="12">DSM 4125</strain>
    </source>
</reference>
<evidence type="ECO:0000256" key="4">
    <source>
        <dbReference type="ARBA" id="ARBA00022723"/>
    </source>
</evidence>
<dbReference type="InterPro" id="IPR050626">
    <property type="entry name" value="Peptidase_M16"/>
</dbReference>
<keyword evidence="3" id="KW-0645">Protease</keyword>
<evidence type="ECO:0000256" key="1">
    <source>
        <dbReference type="ARBA" id="ARBA00001947"/>
    </source>
</evidence>
<dbReference type="AlphaFoldDB" id="A0A1X7LF40"/>
<dbReference type="GO" id="GO:0004222">
    <property type="term" value="F:metalloendopeptidase activity"/>
    <property type="evidence" value="ECO:0007669"/>
    <property type="project" value="InterPro"/>
</dbReference>
<evidence type="ECO:0000256" key="2">
    <source>
        <dbReference type="ARBA" id="ARBA00007261"/>
    </source>
</evidence>
<dbReference type="STRING" id="1028.SAMN05661096_03832"/>
<dbReference type="InterPro" id="IPR007863">
    <property type="entry name" value="Peptidase_M16_C"/>
</dbReference>
<dbReference type="GO" id="GO:0046872">
    <property type="term" value="F:metal ion binding"/>
    <property type="evidence" value="ECO:0007669"/>
    <property type="project" value="UniProtKB-KW"/>
</dbReference>
<dbReference type="Pfam" id="PF05193">
    <property type="entry name" value="Peptidase_M16_C"/>
    <property type="match status" value="1"/>
</dbReference>
<protein>
    <submittedName>
        <fullName evidence="11">Predicted Zn-dependent peptidase</fullName>
    </submittedName>
</protein>
<dbReference type="InterPro" id="IPR011765">
    <property type="entry name" value="Pept_M16_N"/>
</dbReference>
<evidence type="ECO:0000259" key="9">
    <source>
        <dbReference type="Pfam" id="PF00675"/>
    </source>
</evidence>
<dbReference type="Gene3D" id="3.30.830.10">
    <property type="entry name" value="Metalloenzyme, LuxS/M16 peptidase-like"/>
    <property type="match status" value="4"/>
</dbReference>
<dbReference type="GO" id="GO:0006508">
    <property type="term" value="P:proteolysis"/>
    <property type="evidence" value="ECO:0007669"/>
    <property type="project" value="UniProtKB-KW"/>
</dbReference>
<feature type="domain" description="Peptidase M16 N-terminal" evidence="9">
    <location>
        <begin position="54"/>
        <end position="108"/>
    </location>
</feature>
<accession>A0A1X7LF40</accession>
<dbReference type="EMBL" id="FXAW01000010">
    <property type="protein sequence ID" value="SMG51872.1"/>
    <property type="molecule type" value="Genomic_DNA"/>
</dbReference>
<evidence type="ECO:0000256" key="3">
    <source>
        <dbReference type="ARBA" id="ARBA00022670"/>
    </source>
</evidence>
<keyword evidence="7" id="KW-0482">Metalloprotease</keyword>
<dbReference type="Proteomes" id="UP000193804">
    <property type="component" value="Unassembled WGS sequence"/>
</dbReference>
<keyword evidence="5" id="KW-0378">Hydrolase</keyword>
<evidence type="ECO:0000256" key="8">
    <source>
        <dbReference type="RuleBase" id="RU004447"/>
    </source>
</evidence>
<keyword evidence="6" id="KW-0862">Zinc</keyword>
<evidence type="ECO:0000313" key="12">
    <source>
        <dbReference type="Proteomes" id="UP000193804"/>
    </source>
</evidence>
<dbReference type="OrthoDB" id="9811314at2"/>
<dbReference type="PANTHER" id="PTHR43690:SF17">
    <property type="entry name" value="PROTEIN YHJJ"/>
    <property type="match status" value="1"/>
</dbReference>
<evidence type="ECO:0000256" key="5">
    <source>
        <dbReference type="ARBA" id="ARBA00022801"/>
    </source>
</evidence>
<keyword evidence="12" id="KW-1185">Reference proteome</keyword>
<evidence type="ECO:0000256" key="6">
    <source>
        <dbReference type="ARBA" id="ARBA00022833"/>
    </source>
</evidence>
<organism evidence="11 12">
    <name type="scientific">Marivirga sericea</name>
    <dbReference type="NCBI Taxonomy" id="1028"/>
    <lineage>
        <taxon>Bacteria</taxon>
        <taxon>Pseudomonadati</taxon>
        <taxon>Bacteroidota</taxon>
        <taxon>Cytophagia</taxon>
        <taxon>Cytophagales</taxon>
        <taxon>Marivirgaceae</taxon>
        <taxon>Marivirga</taxon>
    </lineage>
</organism>
<comment type="cofactor">
    <cofactor evidence="1">
        <name>Zn(2+)</name>
        <dbReference type="ChEBI" id="CHEBI:29105"/>
    </cofactor>
</comment>
<dbReference type="InterPro" id="IPR011249">
    <property type="entry name" value="Metalloenz_LuxS/M16"/>
</dbReference>
<comment type="similarity">
    <text evidence="2 8">Belongs to the peptidase M16 family.</text>
</comment>
<dbReference type="SUPFAM" id="SSF63411">
    <property type="entry name" value="LuxS/MPP-like metallohydrolase"/>
    <property type="match status" value="4"/>
</dbReference>
<dbReference type="InterPro" id="IPR001431">
    <property type="entry name" value="Pept_M16_Zn_BS"/>
</dbReference>
<evidence type="ECO:0000259" key="10">
    <source>
        <dbReference type="Pfam" id="PF05193"/>
    </source>
</evidence>
<dbReference type="Pfam" id="PF00675">
    <property type="entry name" value="Peptidase_M16"/>
    <property type="match status" value="2"/>
</dbReference>
<keyword evidence="4" id="KW-0479">Metal-binding</keyword>
<dbReference type="PROSITE" id="PS00143">
    <property type="entry name" value="INSULINASE"/>
    <property type="match status" value="1"/>
</dbReference>
<name>A0A1X7LF40_9BACT</name>